<accession>A0A385Z387</accession>
<sequence>MFVAHQDSAQGDLRVDEGQTWFRVRHHGSKVPDYASRLEIMRKDGHELHVITQSPKLIDAHMRELCNGHVHFYRPRGAAYSKRYQFEKPELSVNENKYVFPSGEDTRVPMDSAYFGCYKSVKEGTKHHFKFRIPRAALVLGFVALVVGGIGYYLYGRLSGFEKAAEQPVAAAPVAVPAAAAAPSSAVAHVTTEQYIAERTPRLAGVPSSAPIYDELTKPVTFPKPSCYATKSEDVIARKRKTLKLGNRHGRLYGCACFSQQATRMDVEFNACMDMVENGAFDNTKPDRQQRADGVTDSLREADTPAAASAVSVPVAVVATAPTI</sequence>
<reference evidence="4" key="1">
    <citation type="submission" date="2018-09" db="EMBL/GenBank/DDBJ databases">
        <authorList>
            <person name="Zhu H."/>
        </authorList>
    </citation>
    <scope>NUCLEOTIDE SEQUENCE [LARGE SCALE GENOMIC DNA]</scope>
    <source>
        <strain evidence="4">K2W31S-8</strain>
    </source>
</reference>
<dbReference type="InterPro" id="IPR027417">
    <property type="entry name" value="P-loop_NTPase"/>
</dbReference>
<feature type="transmembrane region" description="Helical" evidence="1">
    <location>
        <begin position="136"/>
        <end position="155"/>
    </location>
</feature>
<dbReference type="Pfam" id="PF05707">
    <property type="entry name" value="Zot"/>
    <property type="match status" value="1"/>
</dbReference>
<evidence type="ECO:0000256" key="1">
    <source>
        <dbReference type="SAM" id="Phobius"/>
    </source>
</evidence>
<organism evidence="3 4">
    <name type="scientific">Pseudomonas cavernae</name>
    <dbReference type="NCBI Taxonomy" id="2320867"/>
    <lineage>
        <taxon>Bacteria</taxon>
        <taxon>Pseudomonadati</taxon>
        <taxon>Pseudomonadota</taxon>
        <taxon>Gammaproteobacteria</taxon>
        <taxon>Pseudomonadales</taxon>
        <taxon>Pseudomonadaceae</taxon>
        <taxon>Pseudomonas</taxon>
    </lineage>
</organism>
<name>A0A385Z387_9PSED</name>
<dbReference type="OrthoDB" id="8809170at2"/>
<dbReference type="AlphaFoldDB" id="A0A385Z387"/>
<protein>
    <submittedName>
        <fullName evidence="3">Zonular occludens toxin</fullName>
    </submittedName>
</protein>
<keyword evidence="4" id="KW-1185">Reference proteome</keyword>
<evidence type="ECO:0000313" key="4">
    <source>
        <dbReference type="Proteomes" id="UP000265560"/>
    </source>
</evidence>
<feature type="domain" description="Zona occludens toxin N-terminal" evidence="2">
    <location>
        <begin position="13"/>
        <end position="123"/>
    </location>
</feature>
<keyword evidence="1" id="KW-0812">Transmembrane</keyword>
<gene>
    <name evidence="3" type="ORF">D3880_11550</name>
</gene>
<dbReference type="RefSeq" id="WP_119893589.1">
    <property type="nucleotide sequence ID" value="NZ_CP032419.1"/>
</dbReference>
<evidence type="ECO:0000259" key="2">
    <source>
        <dbReference type="Pfam" id="PF05707"/>
    </source>
</evidence>
<dbReference type="KEGG" id="pcav:D3880_11550"/>
<dbReference type="InterPro" id="IPR008900">
    <property type="entry name" value="Zot_N"/>
</dbReference>
<evidence type="ECO:0000313" key="3">
    <source>
        <dbReference type="EMBL" id="AYC32970.1"/>
    </source>
</evidence>
<dbReference type="EMBL" id="CP032419">
    <property type="protein sequence ID" value="AYC32970.1"/>
    <property type="molecule type" value="Genomic_DNA"/>
</dbReference>
<dbReference type="Gene3D" id="3.40.50.300">
    <property type="entry name" value="P-loop containing nucleotide triphosphate hydrolases"/>
    <property type="match status" value="1"/>
</dbReference>
<keyword evidence="1" id="KW-1133">Transmembrane helix</keyword>
<proteinExistence type="predicted"/>
<keyword evidence="1" id="KW-0472">Membrane</keyword>
<dbReference type="Proteomes" id="UP000265560">
    <property type="component" value="Chromosome"/>
</dbReference>